<dbReference type="FunCoup" id="A0A1D6FPP3">
    <property type="interactions" value="2448"/>
</dbReference>
<organism evidence="2">
    <name type="scientific">Zea mays</name>
    <name type="common">Maize</name>
    <dbReference type="NCBI Taxonomy" id="4577"/>
    <lineage>
        <taxon>Eukaryota</taxon>
        <taxon>Viridiplantae</taxon>
        <taxon>Streptophyta</taxon>
        <taxon>Embryophyta</taxon>
        <taxon>Tracheophyta</taxon>
        <taxon>Spermatophyta</taxon>
        <taxon>Magnoliopsida</taxon>
        <taxon>Liliopsida</taxon>
        <taxon>Poales</taxon>
        <taxon>Poaceae</taxon>
        <taxon>PACMAD clade</taxon>
        <taxon>Panicoideae</taxon>
        <taxon>Andropogonodae</taxon>
        <taxon>Andropogoneae</taxon>
        <taxon>Tripsacinae</taxon>
        <taxon>Zea</taxon>
    </lineage>
</organism>
<sequence length="186" mass="20506">MSLACLVCHGMSSSSHSLRSYSVSSSEEESRCGAAVACLARRVTPAGTSTSAGTSKVTPFPPIVSGQVGTEGTPRLQRSRAVSRDLVRDWNFDEVYTMSGLTYWVRILCFNPVWLLGTNEGRNKAFELDFLNGSENMNEDVPWESSPDLIIKHERSGHLLSYQAVYIASPLTWGLIRAGQYNFVHL</sequence>
<feature type="region of interest" description="Disordered" evidence="1">
    <location>
        <begin position="46"/>
        <end position="75"/>
    </location>
</feature>
<accession>A0A1D6FPP3</accession>
<gene>
    <name evidence="2" type="ORF">ZEAMMB73_Zm00001d010191</name>
</gene>
<evidence type="ECO:0000313" key="2">
    <source>
        <dbReference type="EMBL" id="AQK93596.1"/>
    </source>
</evidence>
<reference evidence="2" key="1">
    <citation type="submission" date="2015-12" db="EMBL/GenBank/DDBJ databases">
        <title>Update maize B73 reference genome by single molecule sequencing technologies.</title>
        <authorList>
            <consortium name="Maize Genome Sequencing Project"/>
            <person name="Ware D."/>
        </authorList>
    </citation>
    <scope>NUCLEOTIDE SEQUENCE</scope>
    <source>
        <tissue evidence="2">Seedling</tissue>
    </source>
</reference>
<dbReference type="PANTHER" id="PTHR36002">
    <property type="entry name" value="PYRD"/>
    <property type="match status" value="1"/>
</dbReference>
<feature type="compositionally biased region" description="Low complexity" evidence="1">
    <location>
        <begin position="46"/>
        <end position="55"/>
    </location>
</feature>
<dbReference type="eggNOG" id="ENOG502S3WD">
    <property type="taxonomic scope" value="Eukaryota"/>
</dbReference>
<dbReference type="IntAct" id="A0A1D6FPP3">
    <property type="interactions" value="4"/>
</dbReference>
<dbReference type="InParanoid" id="A0A1D6FPP3"/>
<protein>
    <submittedName>
        <fullName evidence="2">Uncharacterized protein</fullName>
    </submittedName>
</protein>
<dbReference type="PANTHER" id="PTHR36002:SF4">
    <property type="match status" value="1"/>
</dbReference>
<proteinExistence type="predicted"/>
<evidence type="ECO:0000256" key="1">
    <source>
        <dbReference type="SAM" id="MobiDB-lite"/>
    </source>
</evidence>
<name>A0A1D6FPP3_MAIZE</name>
<dbReference type="EMBL" id="CM000784">
    <property type="protein sequence ID" value="AQK93596.1"/>
    <property type="molecule type" value="Genomic_DNA"/>
</dbReference>
<dbReference type="ExpressionAtlas" id="A0A1D6FPP3">
    <property type="expression patterns" value="baseline"/>
</dbReference>
<dbReference type="AlphaFoldDB" id="A0A1D6FPP3"/>